<proteinExistence type="inferred from homology"/>
<evidence type="ECO:0000256" key="1">
    <source>
        <dbReference type="ARBA" id="ARBA00009820"/>
    </source>
</evidence>
<dbReference type="InterPro" id="IPR011042">
    <property type="entry name" value="6-blade_b-propeller_TolB-like"/>
</dbReference>
<dbReference type="Gene3D" id="2.120.10.30">
    <property type="entry name" value="TolB, C-terminal domain"/>
    <property type="match status" value="2"/>
</dbReference>
<dbReference type="AlphaFoldDB" id="A0A2H3KNI3"/>
<dbReference type="Pfam" id="PF07676">
    <property type="entry name" value="PD40"/>
    <property type="match status" value="4"/>
</dbReference>
<evidence type="ECO:0008006" key="4">
    <source>
        <dbReference type="Google" id="ProtNLM"/>
    </source>
</evidence>
<evidence type="ECO:0000313" key="2">
    <source>
        <dbReference type="EMBL" id="PDV99717.1"/>
    </source>
</evidence>
<gene>
    <name evidence="2" type="ORF">A9Q02_00400</name>
</gene>
<organism evidence="2 3">
    <name type="scientific">Candidatus Chloroploca asiatica</name>
    <dbReference type="NCBI Taxonomy" id="1506545"/>
    <lineage>
        <taxon>Bacteria</taxon>
        <taxon>Bacillati</taxon>
        <taxon>Chloroflexota</taxon>
        <taxon>Chloroflexia</taxon>
        <taxon>Chloroflexales</taxon>
        <taxon>Chloroflexineae</taxon>
        <taxon>Oscillochloridaceae</taxon>
        <taxon>Candidatus Chloroploca</taxon>
    </lineage>
</organism>
<name>A0A2H3KNI3_9CHLR</name>
<dbReference type="SUPFAM" id="SSF69304">
    <property type="entry name" value="Tricorn protease N-terminal domain"/>
    <property type="match status" value="1"/>
</dbReference>
<keyword evidence="3" id="KW-1185">Reference proteome</keyword>
<dbReference type="PANTHER" id="PTHR36842">
    <property type="entry name" value="PROTEIN TOLB HOMOLOG"/>
    <property type="match status" value="1"/>
</dbReference>
<comment type="caution">
    <text evidence="2">The sequence shown here is derived from an EMBL/GenBank/DDBJ whole genome shotgun (WGS) entry which is preliminary data.</text>
</comment>
<dbReference type="Proteomes" id="UP000220922">
    <property type="component" value="Unassembled WGS sequence"/>
</dbReference>
<dbReference type="InterPro" id="IPR011659">
    <property type="entry name" value="WD40"/>
</dbReference>
<dbReference type="RefSeq" id="WP_097651483.1">
    <property type="nucleotide sequence ID" value="NZ_LYXE01000063.1"/>
</dbReference>
<dbReference type="EMBL" id="LYXE01000063">
    <property type="protein sequence ID" value="PDV99717.1"/>
    <property type="molecule type" value="Genomic_DNA"/>
</dbReference>
<reference evidence="2 3" key="1">
    <citation type="submission" date="2016-05" db="EMBL/GenBank/DDBJ databases">
        <authorList>
            <person name="Lavstsen T."/>
            <person name="Jespersen J.S."/>
        </authorList>
    </citation>
    <scope>NUCLEOTIDE SEQUENCE [LARGE SCALE GENOMIC DNA]</scope>
    <source>
        <strain evidence="2 3">B7-9</strain>
    </source>
</reference>
<protein>
    <recommendedName>
        <fullName evidence="4">DUF5050 domain-containing protein</fullName>
    </recommendedName>
</protein>
<evidence type="ECO:0000313" key="3">
    <source>
        <dbReference type="Proteomes" id="UP000220922"/>
    </source>
</evidence>
<sequence length="626" mass="70446">MNTRRLTQRMMALLTAPLIVVLLFTVVPAWAAPFDGGRTRFADPRFEQVWTRTDSEAVRSGRTWYWGPGPWFDYAEFYRQGTNGLRTVQYFDKARMELNNPSDFGGQAQGVTNGLLVKELVSGRLQRGDDPYDVDMRGPSDVPVAGNPRNANPTSPGYGSFAGVATIDNGYRDPQRIGERISLTIDRAGNLGQRPDLALPETEIVQYNSVTGHNIPRIFWDFMGQQGPIVIDGRIVRGPVVDWLFAMGLPITDAYWTRARIGNAEQDVLVQLFERRVLTYVPSNPAGYKVEMGNVGQHYFQWRYPHLGTPWVSPEPREILVYASNVDTGSHWEVYRYDGNGQSQRITFNDHETVAFSWRRSWDPGQQSLLGDSRRAGTGFRQLYEFDIVTVYDGDRAWNARVKRLSYSDGKGWPEPGPFPGYLPNNTANDYNAAASPDGTKLVFVSDRMGNGSQELMIASITGNNPVQLTSDGCVNESPSWSPDGRRIYWTANCDGSFNLYQAELSYGHDAQDYIYARFVNARRLTDNGTDNRYVRLAPDGRTLAYSIKQEGRWQLALYELATGRTRIFAEPGNNEAPTWSADSRTLAFASDRTGNYEIYTIGVDGQNLTRLTANGAQNRWPLWAQ</sequence>
<comment type="similarity">
    <text evidence="1">Belongs to the TolB family.</text>
</comment>
<dbReference type="OrthoDB" id="146594at2"/>
<dbReference type="PANTHER" id="PTHR36842:SF1">
    <property type="entry name" value="PROTEIN TOLB"/>
    <property type="match status" value="1"/>
</dbReference>
<accession>A0A2H3KNI3</accession>